<evidence type="ECO:0000259" key="4">
    <source>
        <dbReference type="PROSITE" id="PS01124"/>
    </source>
</evidence>
<dbReference type="GO" id="GO:0043565">
    <property type="term" value="F:sequence-specific DNA binding"/>
    <property type="evidence" value="ECO:0007669"/>
    <property type="project" value="InterPro"/>
</dbReference>
<gene>
    <name evidence="5" type="ORF">DSM106972_057380</name>
</gene>
<feature type="domain" description="HTH araC/xylS-type" evidence="4">
    <location>
        <begin position="171"/>
        <end position="269"/>
    </location>
</feature>
<evidence type="ECO:0000313" key="5">
    <source>
        <dbReference type="EMBL" id="RUT02818.1"/>
    </source>
</evidence>
<dbReference type="EMBL" id="RSCL01000015">
    <property type="protein sequence ID" value="RUT02818.1"/>
    <property type="molecule type" value="Genomic_DNA"/>
</dbReference>
<dbReference type="Pfam" id="PF12833">
    <property type="entry name" value="HTH_18"/>
    <property type="match status" value="1"/>
</dbReference>
<dbReference type="RefSeq" id="WP_127083999.1">
    <property type="nucleotide sequence ID" value="NZ_RSCL01000015.1"/>
</dbReference>
<dbReference type="Gene3D" id="1.10.10.60">
    <property type="entry name" value="Homeodomain-like"/>
    <property type="match status" value="2"/>
</dbReference>
<proteinExistence type="predicted"/>
<dbReference type="PRINTS" id="PR00032">
    <property type="entry name" value="HTHARAC"/>
</dbReference>
<protein>
    <recommendedName>
        <fullName evidence="4">HTH araC/xylS-type domain-containing protein</fullName>
    </recommendedName>
</protein>
<dbReference type="Proteomes" id="UP000271624">
    <property type="component" value="Unassembled WGS sequence"/>
</dbReference>
<dbReference type="InterPro" id="IPR050204">
    <property type="entry name" value="AraC_XylS_family_regulators"/>
</dbReference>
<keyword evidence="3" id="KW-0804">Transcription</keyword>
<dbReference type="InterPro" id="IPR018060">
    <property type="entry name" value="HTH_AraC"/>
</dbReference>
<name>A0A433V9S6_9CYAN</name>
<dbReference type="PANTHER" id="PTHR46796:SF6">
    <property type="entry name" value="ARAC SUBFAMILY"/>
    <property type="match status" value="1"/>
</dbReference>
<dbReference type="SMART" id="SM00342">
    <property type="entry name" value="HTH_ARAC"/>
    <property type="match status" value="1"/>
</dbReference>
<evidence type="ECO:0000256" key="2">
    <source>
        <dbReference type="ARBA" id="ARBA00023125"/>
    </source>
</evidence>
<dbReference type="InterPro" id="IPR018062">
    <property type="entry name" value="HTH_AraC-typ_CS"/>
</dbReference>
<reference evidence="5" key="2">
    <citation type="journal article" date="2019" name="Genome Biol. Evol.">
        <title>Day and night: Metabolic profiles and evolutionary relationships of six axenic non-marine cyanobacteria.</title>
        <authorList>
            <person name="Will S.E."/>
            <person name="Henke P."/>
            <person name="Boedeker C."/>
            <person name="Huang S."/>
            <person name="Brinkmann H."/>
            <person name="Rohde M."/>
            <person name="Jarek M."/>
            <person name="Friedl T."/>
            <person name="Seufert S."/>
            <person name="Schumacher M."/>
            <person name="Overmann J."/>
            <person name="Neumann-Schaal M."/>
            <person name="Petersen J."/>
        </authorList>
    </citation>
    <scope>NUCLEOTIDE SEQUENCE [LARGE SCALE GENOMIC DNA]</scope>
    <source>
        <strain evidence="5">PCC 7102</strain>
    </source>
</reference>
<dbReference type="PANTHER" id="PTHR46796">
    <property type="entry name" value="HTH-TYPE TRANSCRIPTIONAL ACTIVATOR RHAS-RELATED"/>
    <property type="match status" value="1"/>
</dbReference>
<dbReference type="AlphaFoldDB" id="A0A433V9S6"/>
<sequence length="269" mass="31028">MNQNIISDILKIEHHYQPANGASECCLPSYLLSIHLGQPITIQRKIDGRRSSDYLIEGDIMISPPYLRRKLSWDTDAEFLLLRFESKFFSAITQQFTDSKCHITPQLKLRDPLIQNIGLALKSQIETDGLCNRLYAESMMNALVVHILHRYSSKKHEISNYSGGLPSHKLQKSIDYIQSHLSEDISLEDIAAYVGISQYYFVRLFKQSTGYSPYQYLIKCRIERAKQLMMLRQGSITDIAVLVGFTSQSQFGRHFKRFTGMTPKEFFKN</sequence>
<dbReference type="SUPFAM" id="SSF46689">
    <property type="entry name" value="Homeodomain-like"/>
    <property type="match status" value="2"/>
</dbReference>
<evidence type="ECO:0000256" key="1">
    <source>
        <dbReference type="ARBA" id="ARBA00023015"/>
    </source>
</evidence>
<dbReference type="PROSITE" id="PS00041">
    <property type="entry name" value="HTH_ARAC_FAMILY_1"/>
    <property type="match status" value="1"/>
</dbReference>
<evidence type="ECO:0000313" key="6">
    <source>
        <dbReference type="Proteomes" id="UP000271624"/>
    </source>
</evidence>
<dbReference type="PROSITE" id="PS01124">
    <property type="entry name" value="HTH_ARAC_FAMILY_2"/>
    <property type="match status" value="1"/>
</dbReference>
<dbReference type="InterPro" id="IPR020449">
    <property type="entry name" value="Tscrpt_reg_AraC-type_HTH"/>
</dbReference>
<comment type="caution">
    <text evidence="5">The sequence shown here is derived from an EMBL/GenBank/DDBJ whole genome shotgun (WGS) entry which is preliminary data.</text>
</comment>
<evidence type="ECO:0000256" key="3">
    <source>
        <dbReference type="ARBA" id="ARBA00023163"/>
    </source>
</evidence>
<dbReference type="InterPro" id="IPR009057">
    <property type="entry name" value="Homeodomain-like_sf"/>
</dbReference>
<keyword evidence="1" id="KW-0805">Transcription regulation</keyword>
<organism evidence="5 6">
    <name type="scientific">Dulcicalothrix desertica PCC 7102</name>
    <dbReference type="NCBI Taxonomy" id="232991"/>
    <lineage>
        <taxon>Bacteria</taxon>
        <taxon>Bacillati</taxon>
        <taxon>Cyanobacteriota</taxon>
        <taxon>Cyanophyceae</taxon>
        <taxon>Nostocales</taxon>
        <taxon>Calotrichaceae</taxon>
        <taxon>Dulcicalothrix</taxon>
    </lineage>
</organism>
<keyword evidence="2" id="KW-0238">DNA-binding</keyword>
<dbReference type="GO" id="GO:0003700">
    <property type="term" value="F:DNA-binding transcription factor activity"/>
    <property type="evidence" value="ECO:0007669"/>
    <property type="project" value="InterPro"/>
</dbReference>
<reference evidence="5" key="1">
    <citation type="submission" date="2018-12" db="EMBL/GenBank/DDBJ databases">
        <authorList>
            <person name="Will S."/>
            <person name="Neumann-Schaal M."/>
            <person name="Henke P."/>
        </authorList>
    </citation>
    <scope>NUCLEOTIDE SEQUENCE</scope>
    <source>
        <strain evidence="5">PCC 7102</strain>
    </source>
</reference>
<dbReference type="OrthoDB" id="516605at2"/>
<accession>A0A433V9S6</accession>
<keyword evidence="6" id="KW-1185">Reference proteome</keyword>